<sequence length="148" mass="16697">MALRFEVPQFIDVKDKIFGPFTLQQFLFMAGGGGLAYVAYRGIPSFLKYPIVIGLVALGIALAFYQVNGRPFSYILQALLTYLVSAKNFVWRQRRVSSRSLETKKKDSLANVITSPTVTEGRLSDRRISDISWNLDILDSQSNEKKVQ</sequence>
<dbReference type="STRING" id="1801766.A2997_00075"/>
<keyword evidence="1" id="KW-0472">Membrane</keyword>
<evidence type="ECO:0000313" key="3">
    <source>
        <dbReference type="Proteomes" id="UP000179448"/>
    </source>
</evidence>
<gene>
    <name evidence="2" type="ORF">A2997_00075</name>
</gene>
<dbReference type="Proteomes" id="UP000179448">
    <property type="component" value="Unassembled WGS sequence"/>
</dbReference>
<organism evidence="2 3">
    <name type="scientific">Candidatus Nomurabacteria bacterium RIFCSPLOWO2_01_FULL_36_10b</name>
    <dbReference type="NCBI Taxonomy" id="1801766"/>
    <lineage>
        <taxon>Bacteria</taxon>
        <taxon>Candidatus Nomuraibacteriota</taxon>
    </lineage>
</organism>
<comment type="caution">
    <text evidence="2">The sequence shown here is derived from an EMBL/GenBank/DDBJ whole genome shotgun (WGS) entry which is preliminary data.</text>
</comment>
<dbReference type="EMBL" id="MFUQ01000006">
    <property type="protein sequence ID" value="OGI83964.1"/>
    <property type="molecule type" value="Genomic_DNA"/>
</dbReference>
<keyword evidence="1" id="KW-0812">Transmembrane</keyword>
<dbReference type="AlphaFoldDB" id="A0A1F6WQ63"/>
<dbReference type="InterPro" id="IPR024414">
    <property type="entry name" value="Uncharacterised_PrgI"/>
</dbReference>
<keyword evidence="1" id="KW-1133">Transmembrane helix</keyword>
<dbReference type="Pfam" id="PF12666">
    <property type="entry name" value="PrgI"/>
    <property type="match status" value="1"/>
</dbReference>
<feature type="transmembrane region" description="Helical" evidence="1">
    <location>
        <begin position="46"/>
        <end position="65"/>
    </location>
</feature>
<feature type="transmembrane region" description="Helical" evidence="1">
    <location>
        <begin position="71"/>
        <end position="90"/>
    </location>
</feature>
<feature type="transmembrane region" description="Helical" evidence="1">
    <location>
        <begin position="17"/>
        <end position="39"/>
    </location>
</feature>
<protein>
    <recommendedName>
        <fullName evidence="4">PrgI family protein</fullName>
    </recommendedName>
</protein>
<accession>A0A1F6WQ63</accession>
<evidence type="ECO:0008006" key="4">
    <source>
        <dbReference type="Google" id="ProtNLM"/>
    </source>
</evidence>
<reference evidence="2 3" key="1">
    <citation type="journal article" date="2016" name="Nat. Commun.">
        <title>Thousands of microbial genomes shed light on interconnected biogeochemical processes in an aquifer system.</title>
        <authorList>
            <person name="Anantharaman K."/>
            <person name="Brown C.T."/>
            <person name="Hug L.A."/>
            <person name="Sharon I."/>
            <person name="Castelle C.J."/>
            <person name="Probst A.J."/>
            <person name="Thomas B.C."/>
            <person name="Singh A."/>
            <person name="Wilkins M.J."/>
            <person name="Karaoz U."/>
            <person name="Brodie E.L."/>
            <person name="Williams K.H."/>
            <person name="Hubbard S.S."/>
            <person name="Banfield J.F."/>
        </authorList>
    </citation>
    <scope>NUCLEOTIDE SEQUENCE [LARGE SCALE GENOMIC DNA]</scope>
</reference>
<proteinExistence type="predicted"/>
<evidence type="ECO:0000313" key="2">
    <source>
        <dbReference type="EMBL" id="OGI83964.1"/>
    </source>
</evidence>
<name>A0A1F6WQ63_9BACT</name>
<evidence type="ECO:0000256" key="1">
    <source>
        <dbReference type="SAM" id="Phobius"/>
    </source>
</evidence>